<accession>A0ABN1PT60</accession>
<dbReference type="EMBL" id="BAAAID010000022">
    <property type="protein sequence ID" value="GAA0932260.1"/>
    <property type="molecule type" value="Genomic_DNA"/>
</dbReference>
<evidence type="ECO:0000313" key="2">
    <source>
        <dbReference type="EMBL" id="GAA0932260.1"/>
    </source>
</evidence>
<comment type="caution">
    <text evidence="2">The sequence shown here is derived from an EMBL/GenBank/DDBJ whole genome shotgun (WGS) entry which is preliminary data.</text>
</comment>
<keyword evidence="3" id="KW-1185">Reference proteome</keyword>
<gene>
    <name evidence="2" type="ORF">GCM10009575_038320</name>
</gene>
<organism evidence="2 3">
    <name type="scientific">Streptomyces rhizosphaericus</name>
    <dbReference type="NCBI Taxonomy" id="114699"/>
    <lineage>
        <taxon>Bacteria</taxon>
        <taxon>Bacillati</taxon>
        <taxon>Actinomycetota</taxon>
        <taxon>Actinomycetes</taxon>
        <taxon>Kitasatosporales</taxon>
        <taxon>Streptomycetaceae</taxon>
        <taxon>Streptomyces</taxon>
        <taxon>Streptomyces violaceusniger group</taxon>
    </lineage>
</organism>
<name>A0ABN1PT60_9ACTN</name>
<feature type="domain" description="DUF397" evidence="1">
    <location>
        <begin position="5"/>
        <end position="57"/>
    </location>
</feature>
<proteinExistence type="predicted"/>
<dbReference type="InterPro" id="IPR007278">
    <property type="entry name" value="DUF397"/>
</dbReference>
<dbReference type="Pfam" id="PF04149">
    <property type="entry name" value="DUF397"/>
    <property type="match status" value="1"/>
</dbReference>
<evidence type="ECO:0000313" key="3">
    <source>
        <dbReference type="Proteomes" id="UP001500418"/>
    </source>
</evidence>
<sequence length="68" mass="7142">MSSLPWRKSSFSTGDAPNCVELAADSVGTPHLRESDDPEVVISTTPAALRAFLRAAKAGALDRPSQST</sequence>
<evidence type="ECO:0000259" key="1">
    <source>
        <dbReference type="Pfam" id="PF04149"/>
    </source>
</evidence>
<dbReference type="Proteomes" id="UP001500418">
    <property type="component" value="Unassembled WGS sequence"/>
</dbReference>
<protein>
    <recommendedName>
        <fullName evidence="1">DUF397 domain-containing protein</fullName>
    </recommendedName>
</protein>
<reference evidence="2 3" key="1">
    <citation type="journal article" date="2019" name="Int. J. Syst. Evol. Microbiol.">
        <title>The Global Catalogue of Microorganisms (GCM) 10K type strain sequencing project: providing services to taxonomists for standard genome sequencing and annotation.</title>
        <authorList>
            <consortium name="The Broad Institute Genomics Platform"/>
            <consortium name="The Broad Institute Genome Sequencing Center for Infectious Disease"/>
            <person name="Wu L."/>
            <person name="Ma J."/>
        </authorList>
    </citation>
    <scope>NUCLEOTIDE SEQUENCE [LARGE SCALE GENOMIC DNA]</scope>
    <source>
        <strain evidence="2 3">JCM 11444</strain>
    </source>
</reference>